<dbReference type="KEGG" id="iho:Igni_1041"/>
<dbReference type="Gene3D" id="2.10.260.10">
    <property type="match status" value="1"/>
</dbReference>
<reference evidence="3 4" key="1">
    <citation type="journal article" date="2008" name="Genome Biol.">
        <title>A genomic analysis of the archaeal system Ignicoccus hospitalis-Nanoarchaeum equitans.</title>
        <authorList>
            <person name="Podar M."/>
            <person name="Anderson I."/>
            <person name="Makarova K.S."/>
            <person name="Elkins J.G."/>
            <person name="Ivanova N."/>
            <person name="Wall M.A."/>
            <person name="Lykidis A."/>
            <person name="Mavromatis K."/>
            <person name="Sun H."/>
            <person name="Hudson M.E."/>
            <person name="Chen W."/>
            <person name="Deciu C."/>
            <person name="Hutchison D."/>
            <person name="Eads J.R."/>
            <person name="Anderson A."/>
            <person name="Fernandes F."/>
            <person name="Szeto E."/>
            <person name="Lapidus A."/>
            <person name="Kyrpides N.C."/>
            <person name="Saier M.H.Jr."/>
            <person name="Richardson P.M."/>
            <person name="Rachel R."/>
            <person name="Huber H."/>
            <person name="Eisen J.A."/>
            <person name="Koonin E.V."/>
            <person name="Keller M."/>
            <person name="Stetter K.O."/>
        </authorList>
    </citation>
    <scope>NUCLEOTIDE SEQUENCE [LARGE SCALE GENOMIC DNA]</scope>
    <source>
        <strain evidence="4">KIN4/I / DSM 18386 / JCM 14125</strain>
    </source>
</reference>
<dbReference type="eggNOG" id="arCOG00811">
    <property type="taxonomic scope" value="Archaea"/>
</dbReference>
<dbReference type="InterPro" id="IPR007159">
    <property type="entry name" value="SpoVT-AbrB_dom"/>
</dbReference>
<dbReference type="GeneID" id="5562733"/>
<sequence>MRLVELLKVDMKGRITIPRTVRDALNIEGGSYVVMIADLNKGEITILPSVSEDKVILEIFVLFKDEKGKLAEIAEKLAEMGVNQLATSCKTVKKGESAECQIIAEVPKELDPKEVEERLRALEGVSEASAVKVPQPSPSERA</sequence>
<dbReference type="OrthoDB" id="28233at2157"/>
<dbReference type="Gene3D" id="3.30.70.260">
    <property type="match status" value="1"/>
</dbReference>
<dbReference type="SUPFAM" id="SSF89447">
    <property type="entry name" value="AbrB/MazE/MraZ-like"/>
    <property type="match status" value="1"/>
</dbReference>
<gene>
    <name evidence="3" type="ordered locus">Igni_1041</name>
</gene>
<feature type="domain" description="SpoVT-AbrB" evidence="2">
    <location>
        <begin position="4"/>
        <end position="49"/>
    </location>
</feature>
<dbReference type="SMART" id="SM00966">
    <property type="entry name" value="SpoVT_AbrB"/>
    <property type="match status" value="1"/>
</dbReference>
<evidence type="ECO:0000259" key="1">
    <source>
        <dbReference type="PROSITE" id="PS51671"/>
    </source>
</evidence>
<name>A8ABB7_IGNH4</name>
<dbReference type="RefSeq" id="WP_012123183.1">
    <property type="nucleotide sequence ID" value="NC_009776.1"/>
</dbReference>
<dbReference type="InterPro" id="IPR037914">
    <property type="entry name" value="SpoVT-AbrB_sf"/>
</dbReference>
<accession>A8ABB7</accession>
<organism evidence="3 4">
    <name type="scientific">Ignicoccus hospitalis (strain KIN4/I / DSM 18386 / JCM 14125)</name>
    <dbReference type="NCBI Taxonomy" id="453591"/>
    <lineage>
        <taxon>Archaea</taxon>
        <taxon>Thermoproteota</taxon>
        <taxon>Thermoprotei</taxon>
        <taxon>Desulfurococcales</taxon>
        <taxon>Desulfurococcaceae</taxon>
        <taxon>Ignicoccus</taxon>
    </lineage>
</organism>
<dbReference type="PhylomeDB" id="A8ABB7"/>
<dbReference type="STRING" id="453591.Igni_1041"/>
<dbReference type="AlphaFoldDB" id="A8ABB7"/>
<evidence type="ECO:0000259" key="2">
    <source>
        <dbReference type="PROSITE" id="PS51740"/>
    </source>
</evidence>
<dbReference type="NCBIfam" id="TIGR01439">
    <property type="entry name" value="lp_hng_hel_AbrB"/>
    <property type="match status" value="1"/>
</dbReference>
<evidence type="ECO:0000313" key="3">
    <source>
        <dbReference type="EMBL" id="ABU82219.1"/>
    </source>
</evidence>
<proteinExistence type="predicted"/>
<dbReference type="HOGENOM" id="CLU_149765_0_0_2"/>
<keyword evidence="4" id="KW-1185">Reference proteome</keyword>
<dbReference type="PROSITE" id="PS51671">
    <property type="entry name" value="ACT"/>
    <property type="match status" value="1"/>
</dbReference>
<dbReference type="Proteomes" id="UP000000262">
    <property type="component" value="Chromosome"/>
</dbReference>
<feature type="domain" description="ACT" evidence="1">
    <location>
        <begin position="58"/>
        <end position="138"/>
    </location>
</feature>
<dbReference type="InterPro" id="IPR045865">
    <property type="entry name" value="ACT-like_dom_sf"/>
</dbReference>
<dbReference type="PROSITE" id="PS51740">
    <property type="entry name" value="SPOVT_ABRB"/>
    <property type="match status" value="1"/>
</dbReference>
<evidence type="ECO:0000313" key="4">
    <source>
        <dbReference type="Proteomes" id="UP000000262"/>
    </source>
</evidence>
<dbReference type="SUPFAM" id="SSF55021">
    <property type="entry name" value="ACT-like"/>
    <property type="match status" value="1"/>
</dbReference>
<protein>
    <submittedName>
        <fullName evidence="3">Transcriptional regulator, AbrB family</fullName>
    </submittedName>
</protein>
<dbReference type="NCBIfam" id="NF006352">
    <property type="entry name" value="PRK08577.1"/>
    <property type="match status" value="1"/>
</dbReference>
<dbReference type="InterPro" id="IPR002912">
    <property type="entry name" value="ACT_dom"/>
</dbReference>
<dbReference type="Pfam" id="PF04014">
    <property type="entry name" value="MazE_antitoxin"/>
    <property type="match status" value="1"/>
</dbReference>
<dbReference type="EMBL" id="CP000816">
    <property type="protein sequence ID" value="ABU82219.1"/>
    <property type="molecule type" value="Genomic_DNA"/>
</dbReference>
<dbReference type="GO" id="GO:0003677">
    <property type="term" value="F:DNA binding"/>
    <property type="evidence" value="ECO:0007669"/>
    <property type="project" value="InterPro"/>
</dbReference>